<keyword evidence="2" id="KW-0732">Signal</keyword>
<dbReference type="InterPro" id="IPR054722">
    <property type="entry name" value="PolX-like_BBD"/>
</dbReference>
<evidence type="ECO:0000259" key="3">
    <source>
        <dbReference type="Pfam" id="PF22936"/>
    </source>
</evidence>
<feature type="chain" id="PRO_5002367862" description="Retrovirus-related Pol polyprotein from transposon TNT 1-94-like beta-barrel domain-containing protein" evidence="2">
    <location>
        <begin position="28"/>
        <end position="213"/>
    </location>
</feature>
<dbReference type="eggNOG" id="ENOG502R553">
    <property type="taxonomic scope" value="Eukaryota"/>
</dbReference>
<evidence type="ECO:0000313" key="4">
    <source>
        <dbReference type="EnsemblPlants" id="OPUNC11G19220.1"/>
    </source>
</evidence>
<dbReference type="HOGENOM" id="CLU_1296180_0_0_1"/>
<dbReference type="OMA" id="HTVADRW"/>
<sequence>MVSSTSLSLSFMSFLAWVLLIAAPSGSKDDDDDDPFPSEEKRNMEFPVHGNTGTIDDQAGEEEGLDAHRVPEEDSEAPTTTFILDSGASMHATGNLALLSRFVQVQQDSAAVFHARDGRVLRVAGAGAIAFGDYHIPNVSYVPQLGLRTTLVSVQQLAGCGYFTLVSGGCCSLRHHGDGSLVGRARLQQDDGLYHLQYLTIIHDIPPPPAASH</sequence>
<evidence type="ECO:0000256" key="1">
    <source>
        <dbReference type="SAM" id="MobiDB-lite"/>
    </source>
</evidence>
<feature type="signal peptide" evidence="2">
    <location>
        <begin position="1"/>
        <end position="27"/>
    </location>
</feature>
<organism evidence="4">
    <name type="scientific">Oryza punctata</name>
    <name type="common">Red rice</name>
    <dbReference type="NCBI Taxonomy" id="4537"/>
    <lineage>
        <taxon>Eukaryota</taxon>
        <taxon>Viridiplantae</taxon>
        <taxon>Streptophyta</taxon>
        <taxon>Embryophyta</taxon>
        <taxon>Tracheophyta</taxon>
        <taxon>Spermatophyta</taxon>
        <taxon>Magnoliopsida</taxon>
        <taxon>Liliopsida</taxon>
        <taxon>Poales</taxon>
        <taxon>Poaceae</taxon>
        <taxon>BOP clade</taxon>
        <taxon>Oryzoideae</taxon>
        <taxon>Oryzeae</taxon>
        <taxon>Oryzinae</taxon>
        <taxon>Oryza</taxon>
    </lineage>
</organism>
<evidence type="ECO:0000256" key="2">
    <source>
        <dbReference type="SAM" id="SignalP"/>
    </source>
</evidence>
<reference evidence="4" key="2">
    <citation type="submission" date="2018-05" db="EMBL/GenBank/DDBJ databases">
        <title>OpunRS2 (Oryza punctata Reference Sequence Version 2).</title>
        <authorList>
            <person name="Zhang J."/>
            <person name="Kudrna D."/>
            <person name="Lee S."/>
            <person name="Talag J."/>
            <person name="Welchert J."/>
            <person name="Wing R.A."/>
        </authorList>
    </citation>
    <scope>NUCLEOTIDE SEQUENCE [LARGE SCALE GENOMIC DNA]</scope>
</reference>
<evidence type="ECO:0000313" key="5">
    <source>
        <dbReference type="Proteomes" id="UP000026962"/>
    </source>
</evidence>
<dbReference type="AlphaFoldDB" id="A0A0E0MI59"/>
<protein>
    <recommendedName>
        <fullName evidence="3">Retrovirus-related Pol polyprotein from transposon TNT 1-94-like beta-barrel domain-containing protein</fullName>
    </recommendedName>
</protein>
<keyword evidence="5" id="KW-1185">Reference proteome</keyword>
<reference evidence="4" key="1">
    <citation type="submission" date="2015-04" db="UniProtKB">
        <authorList>
            <consortium name="EnsemblPlants"/>
        </authorList>
    </citation>
    <scope>IDENTIFICATION</scope>
</reference>
<feature type="domain" description="Retrovirus-related Pol polyprotein from transposon TNT 1-94-like beta-barrel" evidence="3">
    <location>
        <begin position="82"/>
        <end position="162"/>
    </location>
</feature>
<dbReference type="Gramene" id="OPUNC11G19220.1">
    <property type="protein sequence ID" value="OPUNC11G19220.1"/>
    <property type="gene ID" value="OPUNC11G19220"/>
</dbReference>
<dbReference type="EnsemblPlants" id="OPUNC11G19220.1">
    <property type="protein sequence ID" value="OPUNC11G19220.1"/>
    <property type="gene ID" value="OPUNC11G19220"/>
</dbReference>
<proteinExistence type="predicted"/>
<name>A0A0E0MI59_ORYPU</name>
<dbReference type="Pfam" id="PF22936">
    <property type="entry name" value="Pol_BBD"/>
    <property type="match status" value="1"/>
</dbReference>
<accession>A0A0E0MI59</accession>
<dbReference type="Proteomes" id="UP000026962">
    <property type="component" value="Chromosome 11"/>
</dbReference>
<feature type="region of interest" description="Disordered" evidence="1">
    <location>
        <begin position="25"/>
        <end position="59"/>
    </location>
</feature>